<dbReference type="PANTHER" id="PTHR38118:SF2">
    <property type="entry name" value="CDP-ALCOHOL PHOSPHATIDYLTRANSFERASE PROTEIN"/>
    <property type="match status" value="1"/>
</dbReference>
<dbReference type="PANTHER" id="PTHR38118">
    <property type="entry name" value="ANCHORED CELL WALL PROTEIN 11-RELATED"/>
    <property type="match status" value="1"/>
</dbReference>
<dbReference type="AlphaFoldDB" id="A0A1X7RZJ8"/>
<name>A0A1X7RZJ8_ZYMT9</name>
<dbReference type="Proteomes" id="UP000215127">
    <property type="component" value="Chromosome 7"/>
</dbReference>
<protein>
    <recommendedName>
        <fullName evidence="2">DUF7707 domain-containing protein</fullName>
    </recommendedName>
</protein>
<evidence type="ECO:0000256" key="1">
    <source>
        <dbReference type="SAM" id="MobiDB-lite"/>
    </source>
</evidence>
<accession>A0A1X7RZJ8</accession>
<dbReference type="SUPFAM" id="SSF101447">
    <property type="entry name" value="Formin homology 2 domain (FH2 domain)"/>
    <property type="match status" value="1"/>
</dbReference>
<feature type="region of interest" description="Disordered" evidence="1">
    <location>
        <begin position="52"/>
        <end position="71"/>
    </location>
</feature>
<feature type="compositionally biased region" description="Pro residues" evidence="1">
    <location>
        <begin position="62"/>
        <end position="71"/>
    </location>
</feature>
<feature type="domain" description="DUF7707" evidence="2">
    <location>
        <begin position="132"/>
        <end position="228"/>
    </location>
</feature>
<organism evidence="3 4">
    <name type="scientific">Zymoseptoria tritici (strain ST99CH_3D7)</name>
    <dbReference type="NCBI Taxonomy" id="1276538"/>
    <lineage>
        <taxon>Eukaryota</taxon>
        <taxon>Fungi</taxon>
        <taxon>Dikarya</taxon>
        <taxon>Ascomycota</taxon>
        <taxon>Pezizomycotina</taxon>
        <taxon>Dothideomycetes</taxon>
        <taxon>Dothideomycetidae</taxon>
        <taxon>Mycosphaerellales</taxon>
        <taxon>Mycosphaerellaceae</taxon>
        <taxon>Zymoseptoria</taxon>
    </lineage>
</organism>
<evidence type="ECO:0000259" key="2">
    <source>
        <dbReference type="Pfam" id="PF24808"/>
    </source>
</evidence>
<dbReference type="InterPro" id="IPR056124">
    <property type="entry name" value="DUF7707"/>
</dbReference>
<evidence type="ECO:0000313" key="4">
    <source>
        <dbReference type="Proteomes" id="UP000215127"/>
    </source>
</evidence>
<feature type="region of interest" description="Disordered" evidence="1">
    <location>
        <begin position="235"/>
        <end position="268"/>
    </location>
</feature>
<proteinExistence type="predicted"/>
<keyword evidence="4" id="KW-1185">Reference proteome</keyword>
<evidence type="ECO:0000313" key="3">
    <source>
        <dbReference type="EMBL" id="SMQ52631.1"/>
    </source>
</evidence>
<sequence length="303" mass="30998">MSMSVSGKGRGAEQTRACASAFKVVLSWIRRELQMGLGLGLGLAGCGTRPQPLFSPTNTDLTPPPPPPPPPPPLHISIVSHLRVPIESSSSISSTTTQPPINFKMRSFIVVAALSAIASAQNYSVGANGQLMIDASQISTGERQSWCLGQRNNCPKVCEGPANPNSCDSNTLEWTCTCTNGNTPNITDYTEMVPFYICQQWIANCVASNPNDATAQFGCRSVVCGSQNASALAVDSSSSSSSSSSPSSSTTGTPTTSGGSSGTRPTESAAASSSGAAVALNVAQSYGSGILAAGLLAIFGLAL</sequence>
<gene>
    <name evidence="3" type="ORF">ZT3D7_G7784</name>
</gene>
<feature type="compositionally biased region" description="Low complexity" evidence="1">
    <location>
        <begin position="236"/>
        <end position="258"/>
    </location>
</feature>
<dbReference type="EMBL" id="LT853698">
    <property type="protein sequence ID" value="SMQ52631.1"/>
    <property type="molecule type" value="Genomic_DNA"/>
</dbReference>
<dbReference type="Pfam" id="PF24808">
    <property type="entry name" value="DUF7707"/>
    <property type="match status" value="1"/>
</dbReference>
<reference evidence="3 4" key="1">
    <citation type="submission" date="2016-06" db="EMBL/GenBank/DDBJ databases">
        <authorList>
            <person name="Kjaerup R.B."/>
            <person name="Dalgaard T.S."/>
            <person name="Juul-Madsen H.R."/>
        </authorList>
    </citation>
    <scope>NUCLEOTIDE SEQUENCE [LARGE SCALE GENOMIC DNA]</scope>
</reference>